<feature type="domain" description="PHD-type" evidence="10">
    <location>
        <begin position="744"/>
        <end position="867"/>
    </location>
</feature>
<feature type="region of interest" description="Disordered" evidence="7">
    <location>
        <begin position="655"/>
        <end position="716"/>
    </location>
</feature>
<dbReference type="CDD" id="cd15571">
    <property type="entry name" value="ePHD"/>
    <property type="match status" value="1"/>
</dbReference>
<evidence type="ECO:0000259" key="10">
    <source>
        <dbReference type="PROSITE" id="PS51805"/>
    </source>
</evidence>
<feature type="compositionally biased region" description="Low complexity" evidence="7">
    <location>
        <begin position="299"/>
        <end position="312"/>
    </location>
</feature>
<evidence type="ECO:0000256" key="3">
    <source>
        <dbReference type="ARBA" id="ARBA00022723"/>
    </source>
</evidence>
<keyword evidence="12" id="KW-1185">Reference proteome</keyword>
<evidence type="ECO:0000256" key="2">
    <source>
        <dbReference type="ARBA" id="ARBA00012900"/>
    </source>
</evidence>
<evidence type="ECO:0000256" key="5">
    <source>
        <dbReference type="ARBA" id="ARBA00022833"/>
    </source>
</evidence>
<name>A0A316TWM8_9BASI</name>
<dbReference type="GeneID" id="37015138"/>
<dbReference type="InterPro" id="IPR013083">
    <property type="entry name" value="Znf_RING/FYVE/PHD"/>
</dbReference>
<keyword evidence="4" id="KW-0863">Zinc-finger</keyword>
<feature type="domain" description="JmjN" evidence="8">
    <location>
        <begin position="147"/>
        <end position="188"/>
    </location>
</feature>
<sequence>MSLANMIHGFGPQRREDPSSSSRSYTNVLPHLFSGAATFSQGYTPRASSSTEDGSIPSSIYPDDQHDRTDSSGHSGGTSSPPTSPCSSSQSDRYYHSQGRSDSVKSETEPKAALSQHHRSPPAPIRPSYFYPMEASASDSRDDESGVPVFEPTMEQFEDFYGFCQAIDEWGMKSGIVKIIPPKEWTDALPSLRAADVARQKEQSTSAGTSLPSLEAVRIKSAIAQHFVPAAKPGLWRQTNVTRPAKVWNVKQWAEVCQDMSGPSMERIKEMAAVRERLEKGEEGAKGDNSGIRTRSGKARAPLPSKAAPKPAMTVLSPSKRQGTAAVDAASKSPDSHASRRGLEDSETTEGSPRFTTPPLQNNGYLTPPLSGKPASAPITKLKPADLTTAAEWNAFDYRSAWLKEWEGEQGSVKEQAEETEDGGPQRPDPKDWSPSACREIESEYWRGLNFGKPPMYGADLKGSLFTPQTTAWNVSNLDNLLTRLKLKRKIAGVTDPYLYFGMWRATFAWHVEDMDLYSINYIHFGAPKQWYAIPQKDRLRFETALASVFPSDARRCSQFMRHKSFLASPSFLAANNIRPIKVVQHAQEFVITYPFGYHSGYNLGFNCAESVNFALESWLDIGRKAKACECEDAQQSVTMDVDALLEESEELQRAEKRKEEREQKFKEQTEVGEEQLRRKEEARRRKNEKNRLRRQQAAAEAKEGQSQNGHKRIKLEDGRYADAAHMSDGQDSTEQAIYSLDDDVRCVFCPSDLMEDLVPVPNRSGKAQPLLYAHRFCACSIPETWVAPSIKDPGSRDEVQGYENITKARWTLKCAACPTPELAKQGCCVQCTFGNCSKAVHPTCATMESTGWMYDYYPTDEADKLEGKGRYASKGKKGKGSKAAASASVERTPAVSEPPTSPTSSEKPDAEADDRLVILCRSHNPQARNTDSARKAVFLKECANRLAVGSPIQIKSSGGIWESTVVALGDGEVVVVDGVRGSQMAVRWDKIVFPAGIVAAVQAALRSPTATQQATSPTTDGNSVVAATPMEQLLAAVSAAPNL</sequence>
<accession>A0A316TWM8</accession>
<feature type="region of interest" description="Disordered" evidence="7">
    <location>
        <begin position="1"/>
        <end position="27"/>
    </location>
</feature>
<feature type="compositionally biased region" description="Basic and acidic residues" evidence="7">
    <location>
        <begin position="655"/>
        <end position="684"/>
    </location>
</feature>
<dbReference type="Proteomes" id="UP000245942">
    <property type="component" value="Unassembled WGS sequence"/>
</dbReference>
<dbReference type="EC" id="1.14.11.66" evidence="2"/>
<reference evidence="11 12" key="1">
    <citation type="journal article" date="2018" name="Mol. Biol. Evol.">
        <title>Broad Genomic Sampling Reveals a Smut Pathogenic Ancestry of the Fungal Clade Ustilaginomycotina.</title>
        <authorList>
            <person name="Kijpornyongpan T."/>
            <person name="Mondo S.J."/>
            <person name="Barry K."/>
            <person name="Sandor L."/>
            <person name="Lee J."/>
            <person name="Lipzen A."/>
            <person name="Pangilinan J."/>
            <person name="LaButti K."/>
            <person name="Hainaut M."/>
            <person name="Henrissat B."/>
            <person name="Grigoriev I.V."/>
            <person name="Spatafora J.W."/>
            <person name="Aime M.C."/>
        </authorList>
    </citation>
    <scope>NUCLEOTIDE SEQUENCE [LARGE SCALE GENOMIC DNA]</scope>
    <source>
        <strain evidence="11 12">MCA 4718</strain>
    </source>
</reference>
<dbReference type="InterPro" id="IPR003349">
    <property type="entry name" value="JmjN"/>
</dbReference>
<feature type="compositionally biased region" description="Low complexity" evidence="7">
    <location>
        <begin position="77"/>
        <end position="92"/>
    </location>
</feature>
<evidence type="ECO:0000313" key="12">
    <source>
        <dbReference type="Proteomes" id="UP000245942"/>
    </source>
</evidence>
<dbReference type="SMART" id="SM00558">
    <property type="entry name" value="JmjC"/>
    <property type="match status" value="1"/>
</dbReference>
<comment type="catalytic activity">
    <reaction evidence="6">
        <text>N(6),N(6),N(6)-trimethyl-L-lysyl(9)-[histone H3] + 2 2-oxoglutarate + 2 O2 = N(6)-methyl-L-lysyl(9)-[histone H3] + 2 formaldehyde + 2 succinate + 2 CO2</text>
        <dbReference type="Rhea" id="RHEA:60200"/>
        <dbReference type="Rhea" id="RHEA-COMP:15538"/>
        <dbReference type="Rhea" id="RHEA-COMP:15542"/>
        <dbReference type="ChEBI" id="CHEBI:15379"/>
        <dbReference type="ChEBI" id="CHEBI:16526"/>
        <dbReference type="ChEBI" id="CHEBI:16810"/>
        <dbReference type="ChEBI" id="CHEBI:16842"/>
        <dbReference type="ChEBI" id="CHEBI:30031"/>
        <dbReference type="ChEBI" id="CHEBI:61929"/>
        <dbReference type="ChEBI" id="CHEBI:61961"/>
        <dbReference type="EC" id="1.14.11.66"/>
    </reaction>
</comment>
<dbReference type="Gene3D" id="2.60.120.650">
    <property type="entry name" value="Cupin"/>
    <property type="match status" value="2"/>
</dbReference>
<gene>
    <name evidence="11" type="ORF">BCV69DRAFT_285491</name>
</gene>
<evidence type="ECO:0000256" key="6">
    <source>
        <dbReference type="ARBA" id="ARBA00049349"/>
    </source>
</evidence>
<dbReference type="Gene3D" id="3.30.40.10">
    <property type="entry name" value="Zinc/RING finger domain, C3HC4 (zinc finger)"/>
    <property type="match status" value="1"/>
</dbReference>
<comment type="similarity">
    <text evidence="1">Belongs to the JHDM3 histone demethylase family.</text>
</comment>
<dbReference type="Pfam" id="PF02373">
    <property type="entry name" value="JmjC"/>
    <property type="match status" value="1"/>
</dbReference>
<dbReference type="STRING" id="1684307.A0A316TWM8"/>
<keyword evidence="3" id="KW-0479">Metal-binding</keyword>
<dbReference type="GO" id="GO:0140684">
    <property type="term" value="F:histone H3K9me2/H3K9me3 demethylase activity"/>
    <property type="evidence" value="ECO:0007669"/>
    <property type="project" value="UniProtKB-EC"/>
</dbReference>
<feature type="domain" description="JmjC" evidence="9">
    <location>
        <begin position="467"/>
        <end position="631"/>
    </location>
</feature>
<dbReference type="InterPro" id="IPR034732">
    <property type="entry name" value="EPHD"/>
</dbReference>
<evidence type="ECO:0000256" key="4">
    <source>
        <dbReference type="ARBA" id="ARBA00022771"/>
    </source>
</evidence>
<evidence type="ECO:0000313" key="11">
    <source>
        <dbReference type="EMBL" id="PWN17896.1"/>
    </source>
</evidence>
<dbReference type="PANTHER" id="PTHR10694">
    <property type="entry name" value="LYSINE-SPECIFIC DEMETHYLASE"/>
    <property type="match status" value="1"/>
</dbReference>
<dbReference type="OrthoDB" id="9547406at2759"/>
<keyword evidence="5" id="KW-0862">Zinc</keyword>
<feature type="compositionally biased region" description="Basic residues" evidence="7">
    <location>
        <begin position="685"/>
        <end position="695"/>
    </location>
</feature>
<feature type="region of interest" description="Disordered" evidence="7">
    <location>
        <begin position="871"/>
        <end position="911"/>
    </location>
</feature>
<dbReference type="EMBL" id="KZ819339">
    <property type="protein sequence ID" value="PWN17896.1"/>
    <property type="molecule type" value="Genomic_DNA"/>
</dbReference>
<dbReference type="RefSeq" id="XP_025345056.1">
    <property type="nucleotide sequence ID" value="XM_025493404.1"/>
</dbReference>
<dbReference type="GO" id="GO:0005634">
    <property type="term" value="C:nucleus"/>
    <property type="evidence" value="ECO:0007669"/>
    <property type="project" value="TreeGrafter"/>
</dbReference>
<dbReference type="GO" id="GO:0000785">
    <property type="term" value="C:chromatin"/>
    <property type="evidence" value="ECO:0007669"/>
    <property type="project" value="TreeGrafter"/>
</dbReference>
<feature type="compositionally biased region" description="Polar residues" evidence="7">
    <location>
        <begin position="349"/>
        <end position="365"/>
    </location>
</feature>
<feature type="compositionally biased region" description="Basic residues" evidence="7">
    <location>
        <begin position="872"/>
        <end position="881"/>
    </location>
</feature>
<dbReference type="SUPFAM" id="SSF51197">
    <property type="entry name" value="Clavaminate synthase-like"/>
    <property type="match status" value="1"/>
</dbReference>
<dbReference type="SMART" id="SM00545">
    <property type="entry name" value="JmjN"/>
    <property type="match status" value="1"/>
</dbReference>
<dbReference type="PROSITE" id="PS51183">
    <property type="entry name" value="JMJN"/>
    <property type="match status" value="1"/>
</dbReference>
<dbReference type="GO" id="GO:0010468">
    <property type="term" value="P:regulation of gene expression"/>
    <property type="evidence" value="ECO:0007669"/>
    <property type="project" value="TreeGrafter"/>
</dbReference>
<feature type="region of interest" description="Disordered" evidence="7">
    <location>
        <begin position="40"/>
        <end position="130"/>
    </location>
</feature>
<dbReference type="GO" id="GO:0051864">
    <property type="term" value="F:histone H3K36 demethylase activity"/>
    <property type="evidence" value="ECO:0007669"/>
    <property type="project" value="TreeGrafter"/>
</dbReference>
<evidence type="ECO:0000259" key="9">
    <source>
        <dbReference type="PROSITE" id="PS51184"/>
    </source>
</evidence>
<protein>
    <recommendedName>
        <fullName evidence="2">[histone H3]-trimethyl-L-lysine(9) demethylase</fullName>
        <ecNumber evidence="2">1.14.11.66</ecNumber>
    </recommendedName>
</protein>
<evidence type="ECO:0000256" key="7">
    <source>
        <dbReference type="SAM" id="MobiDB-lite"/>
    </source>
</evidence>
<dbReference type="Pfam" id="PF02375">
    <property type="entry name" value="JmjN"/>
    <property type="match status" value="1"/>
</dbReference>
<feature type="region of interest" description="Disordered" evidence="7">
    <location>
        <begin position="278"/>
        <end position="378"/>
    </location>
</feature>
<dbReference type="Pfam" id="PF13832">
    <property type="entry name" value="zf-HC5HC2H_2"/>
    <property type="match status" value="1"/>
</dbReference>
<evidence type="ECO:0000259" key="8">
    <source>
        <dbReference type="PROSITE" id="PS51183"/>
    </source>
</evidence>
<feature type="region of interest" description="Disordered" evidence="7">
    <location>
        <begin position="409"/>
        <end position="435"/>
    </location>
</feature>
<feature type="compositionally biased region" description="Basic and acidic residues" evidence="7">
    <location>
        <begin position="334"/>
        <end position="344"/>
    </location>
</feature>
<organism evidence="11 12">
    <name type="scientific">Pseudomicrostroma glucosiphilum</name>
    <dbReference type="NCBI Taxonomy" id="1684307"/>
    <lineage>
        <taxon>Eukaryota</taxon>
        <taxon>Fungi</taxon>
        <taxon>Dikarya</taxon>
        <taxon>Basidiomycota</taxon>
        <taxon>Ustilaginomycotina</taxon>
        <taxon>Exobasidiomycetes</taxon>
        <taxon>Microstromatales</taxon>
        <taxon>Microstromatales incertae sedis</taxon>
        <taxon>Pseudomicrostroma</taxon>
    </lineage>
</organism>
<dbReference type="PROSITE" id="PS51184">
    <property type="entry name" value="JMJC"/>
    <property type="match status" value="1"/>
</dbReference>
<dbReference type="AlphaFoldDB" id="A0A316TWM8"/>
<dbReference type="PROSITE" id="PS51805">
    <property type="entry name" value="EPHD"/>
    <property type="match status" value="1"/>
</dbReference>
<evidence type="ECO:0000256" key="1">
    <source>
        <dbReference type="ARBA" id="ARBA00009711"/>
    </source>
</evidence>
<proteinExistence type="inferred from homology"/>
<dbReference type="GO" id="GO:0008270">
    <property type="term" value="F:zinc ion binding"/>
    <property type="evidence" value="ECO:0007669"/>
    <property type="project" value="UniProtKB-KW"/>
</dbReference>
<feature type="compositionally biased region" description="Polar residues" evidence="7">
    <location>
        <begin position="40"/>
        <end position="58"/>
    </location>
</feature>
<dbReference type="InterPro" id="IPR003347">
    <property type="entry name" value="JmjC_dom"/>
</dbReference>
<dbReference type="PANTHER" id="PTHR10694:SF7">
    <property type="entry name" value="[HISTONE H3]-TRIMETHYL-L-LYSINE(9) DEMETHYLASE"/>
    <property type="match status" value="1"/>
</dbReference>